<gene>
    <name evidence="2" type="ORF">MBHS_02184</name>
</gene>
<dbReference type="RefSeq" id="WP_103920118.1">
    <property type="nucleotide sequence ID" value="NZ_FMSV02000471.1"/>
</dbReference>
<evidence type="ECO:0000313" key="3">
    <source>
        <dbReference type="Proteomes" id="UP000236724"/>
    </source>
</evidence>
<protein>
    <recommendedName>
        <fullName evidence="4">Nucleoprotein/polynucleotide-associated enzyme</fullName>
    </recommendedName>
</protein>
<dbReference type="EMBL" id="FMSV02000471">
    <property type="protein sequence ID" value="SEH06327.1"/>
    <property type="molecule type" value="Genomic_DNA"/>
</dbReference>
<feature type="compositionally biased region" description="Basic residues" evidence="1">
    <location>
        <begin position="20"/>
        <end position="32"/>
    </location>
</feature>
<dbReference type="Proteomes" id="UP000236724">
    <property type="component" value="Unassembled WGS sequence"/>
</dbReference>
<dbReference type="InterPro" id="IPR018636">
    <property type="entry name" value="DUF2058"/>
</dbReference>
<organism evidence="2 3">
    <name type="scientific">Candidatus Venteria ishoeyi</name>
    <dbReference type="NCBI Taxonomy" id="1899563"/>
    <lineage>
        <taxon>Bacteria</taxon>
        <taxon>Pseudomonadati</taxon>
        <taxon>Pseudomonadota</taxon>
        <taxon>Gammaproteobacteria</taxon>
        <taxon>Thiotrichales</taxon>
        <taxon>Thiotrichaceae</taxon>
        <taxon>Venteria</taxon>
    </lineage>
</organism>
<dbReference type="OrthoDB" id="5294470at2"/>
<evidence type="ECO:0008006" key="4">
    <source>
        <dbReference type="Google" id="ProtNLM"/>
    </source>
</evidence>
<feature type="compositionally biased region" description="Low complexity" evidence="1">
    <location>
        <begin position="33"/>
        <end position="50"/>
    </location>
</feature>
<feature type="region of interest" description="Disordered" evidence="1">
    <location>
        <begin position="20"/>
        <end position="50"/>
    </location>
</feature>
<name>A0A1H6F877_9GAMM</name>
<proteinExistence type="predicted"/>
<accession>A0A1H6F877</accession>
<dbReference type="Pfam" id="PF09831">
    <property type="entry name" value="DUF2058"/>
    <property type="match status" value="1"/>
</dbReference>
<dbReference type="AlphaFoldDB" id="A0A1H6F877"/>
<keyword evidence="3" id="KW-1185">Reference proteome</keyword>
<reference evidence="2 3" key="1">
    <citation type="submission" date="2016-10" db="EMBL/GenBank/DDBJ databases">
        <authorList>
            <person name="de Groot N.N."/>
        </authorList>
    </citation>
    <scope>NUCLEOTIDE SEQUENCE [LARGE SCALE GENOMIC DNA]</scope>
    <source>
        <strain evidence="2">MBHS1</strain>
    </source>
</reference>
<evidence type="ECO:0000256" key="1">
    <source>
        <dbReference type="SAM" id="MobiDB-lite"/>
    </source>
</evidence>
<sequence>MGNAFQDQFLKLGLTDQKKVKKLKHEQRKKNKTQQTETTPAAKQQAAQLQAERVEQDRLLNQQKQQQAQVKAIQAQIRQLITQNRQTDTDGELVYHFVDGKKVKQLYVSQKILAQLSQDKLYIVKFDEQYALVKPDIAEKIRTRDANIVIQHNTEQNAESEEMYADYKIPDDLMW</sequence>
<evidence type="ECO:0000313" key="2">
    <source>
        <dbReference type="EMBL" id="SEH06327.1"/>
    </source>
</evidence>